<evidence type="ECO:0000313" key="2">
    <source>
        <dbReference type="Proteomes" id="UP000030081"/>
    </source>
</evidence>
<proteinExistence type="predicted"/>
<reference evidence="1 2" key="1">
    <citation type="submission" date="2014-10" db="EMBL/GenBank/DDBJ databases">
        <title>The Complete Genome Sequence for the Shellfish Pathogen Vibrio coralliilyticus RE98 Isolated from a Shellfish Hatchery.</title>
        <authorList>
            <person name="Richards G.P."/>
            <person name="Bono J.L."/>
            <person name="Watson M.A."/>
            <person name="Needleman D.S."/>
        </authorList>
    </citation>
    <scope>NUCLEOTIDE SEQUENCE [LARGE SCALE GENOMIC DNA]</scope>
    <source>
        <strain evidence="1 2">RE98</strain>
    </source>
</reference>
<accession>A0AAN0W069</accession>
<dbReference type="Proteomes" id="UP000030081">
    <property type="component" value="Chromosome 2"/>
</dbReference>
<dbReference type="RefSeq" id="WP_043010310.1">
    <property type="nucleotide sequence ID" value="NZ_CP009618.1"/>
</dbReference>
<gene>
    <name evidence="1" type="ORF">IX92_20285</name>
</gene>
<keyword evidence="2" id="KW-1185">Reference proteome</keyword>
<protein>
    <submittedName>
        <fullName evidence="1">Uncharacterized protein</fullName>
    </submittedName>
</protein>
<sequence>MSQSITLDEYHDAVVNWFKSNEKLTWIKTVAAYPELEAGFQTPAIFFGIPNWSKAENQKTNGQKTYELDCQVLLVMDMSREAVQKEIRNAAMLLNYELDDQRFGLKTKGSQVTSSEEDAFNPELDDYVVWSVRYTHEVEVGAIEGALLAEIFDPTAKRMVGYTPNVGNAHKDDYEQVYPEPEVK</sequence>
<dbReference type="EMBL" id="CP009618">
    <property type="protein sequence ID" value="AIW21351.1"/>
    <property type="molecule type" value="Genomic_DNA"/>
</dbReference>
<name>A0AAN0W069_9VIBR</name>
<dbReference type="AlphaFoldDB" id="A0AAN0W069"/>
<evidence type="ECO:0000313" key="1">
    <source>
        <dbReference type="EMBL" id="AIW21351.1"/>
    </source>
</evidence>
<organism evidence="1 2">
    <name type="scientific">Vibrio coralliilyticus</name>
    <dbReference type="NCBI Taxonomy" id="190893"/>
    <lineage>
        <taxon>Bacteria</taxon>
        <taxon>Pseudomonadati</taxon>
        <taxon>Pseudomonadota</taxon>
        <taxon>Gammaproteobacteria</taxon>
        <taxon>Vibrionales</taxon>
        <taxon>Vibrionaceae</taxon>
        <taxon>Vibrio</taxon>
    </lineage>
</organism>
<dbReference type="KEGG" id="vcy:IX92_20285"/>